<comment type="caution">
    <text evidence="1">The sequence shown here is derived from an EMBL/GenBank/DDBJ whole genome shotgun (WGS) entry which is preliminary data.</text>
</comment>
<name>A0ACB7TDT1_HYAAI</name>
<reference evidence="1" key="1">
    <citation type="submission" date="2020-05" db="EMBL/GenBank/DDBJ databases">
        <title>Large-scale comparative analyses of tick genomes elucidate their genetic diversity and vector capacities.</title>
        <authorList>
            <person name="Jia N."/>
            <person name="Wang J."/>
            <person name="Shi W."/>
            <person name="Du L."/>
            <person name="Sun Y."/>
            <person name="Zhan W."/>
            <person name="Jiang J."/>
            <person name="Wang Q."/>
            <person name="Zhang B."/>
            <person name="Ji P."/>
            <person name="Sakyi L.B."/>
            <person name="Cui X."/>
            <person name="Yuan T."/>
            <person name="Jiang B."/>
            <person name="Yang W."/>
            <person name="Lam T.T.-Y."/>
            <person name="Chang Q."/>
            <person name="Ding S."/>
            <person name="Wang X."/>
            <person name="Zhu J."/>
            <person name="Ruan X."/>
            <person name="Zhao L."/>
            <person name="Wei J."/>
            <person name="Que T."/>
            <person name="Du C."/>
            <person name="Cheng J."/>
            <person name="Dai P."/>
            <person name="Han X."/>
            <person name="Huang E."/>
            <person name="Gao Y."/>
            <person name="Liu J."/>
            <person name="Shao H."/>
            <person name="Ye R."/>
            <person name="Li L."/>
            <person name="Wei W."/>
            <person name="Wang X."/>
            <person name="Wang C."/>
            <person name="Yang T."/>
            <person name="Huo Q."/>
            <person name="Li W."/>
            <person name="Guo W."/>
            <person name="Chen H."/>
            <person name="Zhou L."/>
            <person name="Ni X."/>
            <person name="Tian J."/>
            <person name="Zhou Y."/>
            <person name="Sheng Y."/>
            <person name="Liu T."/>
            <person name="Pan Y."/>
            <person name="Xia L."/>
            <person name="Li J."/>
            <person name="Zhao F."/>
            <person name="Cao W."/>
        </authorList>
    </citation>
    <scope>NUCLEOTIDE SEQUENCE</scope>
    <source>
        <strain evidence="1">Hyas-2018</strain>
    </source>
</reference>
<organism evidence="1 2">
    <name type="scientific">Hyalomma asiaticum</name>
    <name type="common">Tick</name>
    <dbReference type="NCBI Taxonomy" id="266040"/>
    <lineage>
        <taxon>Eukaryota</taxon>
        <taxon>Metazoa</taxon>
        <taxon>Ecdysozoa</taxon>
        <taxon>Arthropoda</taxon>
        <taxon>Chelicerata</taxon>
        <taxon>Arachnida</taxon>
        <taxon>Acari</taxon>
        <taxon>Parasitiformes</taxon>
        <taxon>Ixodida</taxon>
        <taxon>Ixodoidea</taxon>
        <taxon>Ixodidae</taxon>
        <taxon>Hyalomminae</taxon>
        <taxon>Hyalomma</taxon>
    </lineage>
</organism>
<gene>
    <name evidence="1" type="ORF">HPB50_007258</name>
</gene>
<protein>
    <submittedName>
        <fullName evidence="1">Uncharacterized protein</fullName>
    </submittedName>
</protein>
<evidence type="ECO:0000313" key="1">
    <source>
        <dbReference type="EMBL" id="KAH6945113.1"/>
    </source>
</evidence>
<evidence type="ECO:0000313" key="2">
    <source>
        <dbReference type="Proteomes" id="UP000821845"/>
    </source>
</evidence>
<accession>A0ACB7TDT1</accession>
<dbReference type="EMBL" id="CM023481">
    <property type="protein sequence ID" value="KAH6945113.1"/>
    <property type="molecule type" value="Genomic_DNA"/>
</dbReference>
<proteinExistence type="predicted"/>
<keyword evidence="2" id="KW-1185">Reference proteome</keyword>
<dbReference type="Proteomes" id="UP000821845">
    <property type="component" value="Chromosome 1"/>
</dbReference>
<sequence>MADTPEDFPPCFALSSTMGRSRAYDLLLREAGKILNCPPSRVPLSPRRRTRRTKRHTPARLAKRSRPGNTSSQPSVPFPSTASSQGPFCVPASPFQPAREAAAAILSPLAPAHTPSSPPSCTDQQETNVQPREEESSSSESEQEERHSSHFSSSSGEHSIPPPTAAYSPQATMDNNSQLPVESSAPVPPISPSHTTRKGKEARRTRHSCVLGSMPPPADLELLRKIPEWLDHWASLKHDAGHLTKETHLAFGHTSHALHEISVYCLEELKFRYVLLGKFQTDSLEDRFEKYRQLSGAQYHISIRQIYESENKLRLQKVLDLPDLDVISQPIPAISALSLAELGTMIHKSGGDFIYILTAFAGDPPARGGIKPVPAFLHAWTTVLLLKPAGLGIMALSFAKYIVQPAFPECGDTPPVPTKMIAAGCICLVTFVNCFSVKLATRIQNIFTVTKLVAVAVIIIAGIVMIAKGHTQYLATGFQGTTSSVSDVATAFYSGLWAYDGWNNLNYITEELINPYVNLPRSILIGIPLVTLCYVLINVSYMSVMSATELLASEAVAVRFGNHVLGPAAVLISLFVAASTFGSGNGTTFTTARIGFVAAREGHLSEVLSYAHARRLTPVPALALNCALSICMVSLADIGSLIDFFSFAAWMFYGATMLALIIMRWTKKDAPRPYKVPIIIPWIVFLLSIYLVAAPIIQKPQVEYVYACLFIVSGLLFYVPFVHYRLRLGIMRKFTVLVQLMLNVVPTTYKDTTQD</sequence>